<dbReference type="GO" id="GO:0045664">
    <property type="term" value="P:regulation of neuron differentiation"/>
    <property type="evidence" value="ECO:0007669"/>
    <property type="project" value="TreeGrafter"/>
</dbReference>
<keyword evidence="10 20" id="KW-0472">Membrane</keyword>
<dbReference type="CDD" id="cd06263">
    <property type="entry name" value="MAM"/>
    <property type="match status" value="1"/>
</dbReference>
<feature type="region of interest" description="Disordered" evidence="19">
    <location>
        <begin position="670"/>
        <end position="717"/>
    </location>
</feature>
<evidence type="ECO:0000256" key="13">
    <source>
        <dbReference type="ARBA" id="ARBA00023170"/>
    </source>
</evidence>
<keyword evidence="2" id="KW-1003">Cell membrane</keyword>
<comment type="similarity">
    <text evidence="18">Belongs to the protein kinase superfamily. Tyr protein kinase family. Insulin receptor subfamily.</text>
</comment>
<feature type="compositionally biased region" description="Low complexity" evidence="19">
    <location>
        <begin position="1434"/>
        <end position="1448"/>
    </location>
</feature>
<dbReference type="Gene3D" id="3.30.200.20">
    <property type="entry name" value="Phosphorylase Kinase, domain 1"/>
    <property type="match status" value="1"/>
</dbReference>
<keyword evidence="6 17" id="KW-0547">Nucleotide-binding</keyword>
<keyword evidence="11" id="KW-0829">Tyrosine-protein kinase</keyword>
<feature type="compositionally biased region" description="Polar residues" evidence="19">
    <location>
        <begin position="1417"/>
        <end position="1429"/>
    </location>
</feature>
<dbReference type="PANTHER" id="PTHR24416:SF604">
    <property type="entry name" value="RECEPTOR PROTEIN-TYROSINE KINASE"/>
    <property type="match status" value="1"/>
</dbReference>
<accession>A0A310S8K3</accession>
<dbReference type="Gene3D" id="2.60.120.200">
    <property type="match status" value="2"/>
</dbReference>
<proteinExistence type="inferred from homology"/>
<protein>
    <recommendedName>
        <fullName evidence="18">Tyrosine-protein kinase receptor</fullName>
        <ecNumber evidence="18">2.7.10.1</ecNumber>
    </recommendedName>
</protein>
<evidence type="ECO:0000256" key="20">
    <source>
        <dbReference type="SAM" id="Phobius"/>
    </source>
</evidence>
<dbReference type="SUPFAM" id="SSF49899">
    <property type="entry name" value="Concanavalin A-like lectins/glucanases"/>
    <property type="match status" value="2"/>
</dbReference>
<dbReference type="GO" id="GO:0005886">
    <property type="term" value="C:plasma membrane"/>
    <property type="evidence" value="ECO:0007669"/>
    <property type="project" value="UniProtKB-SubCell"/>
</dbReference>
<feature type="binding site" evidence="17">
    <location>
        <position position="989"/>
    </location>
    <ligand>
        <name>ATP</name>
        <dbReference type="ChEBI" id="CHEBI:30616"/>
    </ligand>
</feature>
<dbReference type="GO" id="GO:0005524">
    <property type="term" value="F:ATP binding"/>
    <property type="evidence" value="ECO:0007669"/>
    <property type="project" value="UniProtKB-UniRule"/>
</dbReference>
<dbReference type="EC" id="2.7.10.1" evidence="18"/>
<feature type="compositionally biased region" description="Low complexity" evidence="19">
    <location>
        <begin position="1294"/>
        <end position="1311"/>
    </location>
</feature>
<dbReference type="PRINTS" id="PR00109">
    <property type="entry name" value="TYRKINASE"/>
</dbReference>
<dbReference type="Pfam" id="PF07714">
    <property type="entry name" value="PK_Tyr_Ser-Thr"/>
    <property type="match status" value="1"/>
</dbReference>
<evidence type="ECO:0000313" key="23">
    <source>
        <dbReference type="EMBL" id="OAD54494.1"/>
    </source>
</evidence>
<feature type="compositionally biased region" description="Low complexity" evidence="19">
    <location>
        <begin position="689"/>
        <end position="699"/>
    </location>
</feature>
<evidence type="ECO:0000256" key="17">
    <source>
        <dbReference type="PROSITE-ProRule" id="PRU10141"/>
    </source>
</evidence>
<evidence type="ECO:0000256" key="9">
    <source>
        <dbReference type="ARBA" id="ARBA00022989"/>
    </source>
</evidence>
<dbReference type="SMART" id="SM00192">
    <property type="entry name" value="LDLa"/>
    <property type="match status" value="1"/>
</dbReference>
<keyword evidence="8 17" id="KW-0067">ATP-binding</keyword>
<evidence type="ECO:0000256" key="14">
    <source>
        <dbReference type="ARBA" id="ARBA00023180"/>
    </source>
</evidence>
<dbReference type="InterPro" id="IPR036055">
    <property type="entry name" value="LDL_receptor-like_sf"/>
</dbReference>
<keyword evidence="7 23" id="KW-0418">Kinase</keyword>
<dbReference type="InterPro" id="IPR002172">
    <property type="entry name" value="LDrepeatLR_classA_rpt"/>
</dbReference>
<dbReference type="PROSITE" id="PS00239">
    <property type="entry name" value="RECEPTOR_TYR_KIN_II"/>
    <property type="match status" value="1"/>
</dbReference>
<feature type="disulfide bond" evidence="16">
    <location>
        <begin position="240"/>
        <end position="258"/>
    </location>
</feature>
<evidence type="ECO:0000256" key="18">
    <source>
        <dbReference type="RuleBase" id="RU000312"/>
    </source>
</evidence>
<feature type="compositionally biased region" description="Polar residues" evidence="19">
    <location>
        <begin position="1449"/>
        <end position="1459"/>
    </location>
</feature>
<evidence type="ECO:0000256" key="10">
    <source>
        <dbReference type="ARBA" id="ARBA00023136"/>
    </source>
</evidence>
<gene>
    <name evidence="23" type="ORF">WN48_06683</name>
</gene>
<dbReference type="Pfam" id="PF12810">
    <property type="entry name" value="ALK_LTK_GRD"/>
    <property type="match status" value="1"/>
</dbReference>
<dbReference type="FunFam" id="2.60.120.200:FF:000193">
    <property type="entry name" value="Tyrosine-protein kinase receptor"/>
    <property type="match status" value="1"/>
</dbReference>
<dbReference type="PROSITE" id="PS50068">
    <property type="entry name" value="LDLRA_2"/>
    <property type="match status" value="1"/>
</dbReference>
<dbReference type="SUPFAM" id="SSF57424">
    <property type="entry name" value="LDL receptor-like module"/>
    <property type="match status" value="1"/>
</dbReference>
<feature type="compositionally biased region" description="Basic and acidic residues" evidence="19">
    <location>
        <begin position="1348"/>
        <end position="1387"/>
    </location>
</feature>
<evidence type="ECO:0000256" key="11">
    <source>
        <dbReference type="ARBA" id="ARBA00023137"/>
    </source>
</evidence>
<dbReference type="SMART" id="SM00137">
    <property type="entry name" value="MAM"/>
    <property type="match status" value="1"/>
</dbReference>
<organism evidence="23 24">
    <name type="scientific">Eufriesea mexicana</name>
    <dbReference type="NCBI Taxonomy" id="516756"/>
    <lineage>
        <taxon>Eukaryota</taxon>
        <taxon>Metazoa</taxon>
        <taxon>Ecdysozoa</taxon>
        <taxon>Arthropoda</taxon>
        <taxon>Hexapoda</taxon>
        <taxon>Insecta</taxon>
        <taxon>Pterygota</taxon>
        <taxon>Neoptera</taxon>
        <taxon>Endopterygota</taxon>
        <taxon>Hymenoptera</taxon>
        <taxon>Apocrita</taxon>
        <taxon>Aculeata</taxon>
        <taxon>Apoidea</taxon>
        <taxon>Anthophila</taxon>
        <taxon>Apidae</taxon>
        <taxon>Eufriesea</taxon>
    </lineage>
</organism>
<evidence type="ECO:0000256" key="15">
    <source>
        <dbReference type="ARBA" id="ARBA00051243"/>
    </source>
</evidence>
<evidence type="ECO:0000256" key="2">
    <source>
        <dbReference type="ARBA" id="ARBA00022475"/>
    </source>
</evidence>
<evidence type="ECO:0000256" key="7">
    <source>
        <dbReference type="ARBA" id="ARBA00022777"/>
    </source>
</evidence>
<feature type="domain" description="MAM" evidence="22">
    <location>
        <begin position="74"/>
        <end position="221"/>
    </location>
</feature>
<comment type="subcellular location">
    <subcellularLocation>
        <location evidence="1">Cell membrane</location>
        <topology evidence="1">Single-pass type I membrane protein</topology>
    </subcellularLocation>
</comment>
<feature type="domain" description="MAM" evidence="22">
    <location>
        <begin position="275"/>
        <end position="458"/>
    </location>
</feature>
<dbReference type="PROSITE" id="PS00107">
    <property type="entry name" value="PROTEIN_KINASE_ATP"/>
    <property type="match status" value="1"/>
</dbReference>
<evidence type="ECO:0000256" key="1">
    <source>
        <dbReference type="ARBA" id="ARBA00004251"/>
    </source>
</evidence>
<dbReference type="InterPro" id="IPR055163">
    <property type="entry name" value="ALK/LTK-like_GRD"/>
</dbReference>
<dbReference type="PROSITE" id="PS50060">
    <property type="entry name" value="MAM_2"/>
    <property type="match status" value="2"/>
</dbReference>
<keyword evidence="4 18" id="KW-0812">Transmembrane</keyword>
<dbReference type="Gene3D" id="1.10.510.10">
    <property type="entry name" value="Transferase(Phosphotransferase) domain 1"/>
    <property type="match status" value="1"/>
</dbReference>
<comment type="catalytic activity">
    <reaction evidence="15 18">
        <text>L-tyrosyl-[protein] + ATP = O-phospho-L-tyrosyl-[protein] + ADP + H(+)</text>
        <dbReference type="Rhea" id="RHEA:10596"/>
        <dbReference type="Rhea" id="RHEA-COMP:10136"/>
        <dbReference type="Rhea" id="RHEA-COMP:20101"/>
        <dbReference type="ChEBI" id="CHEBI:15378"/>
        <dbReference type="ChEBI" id="CHEBI:30616"/>
        <dbReference type="ChEBI" id="CHEBI:46858"/>
        <dbReference type="ChEBI" id="CHEBI:61978"/>
        <dbReference type="ChEBI" id="CHEBI:456216"/>
        <dbReference type="EC" id="2.7.10.1"/>
    </reaction>
</comment>
<feature type="compositionally biased region" description="Polar residues" evidence="19">
    <location>
        <begin position="1315"/>
        <end position="1334"/>
    </location>
</feature>
<reference evidence="23 24" key="1">
    <citation type="submission" date="2015-07" db="EMBL/GenBank/DDBJ databases">
        <title>The genome of Eufriesea mexicana.</title>
        <authorList>
            <person name="Pan H."/>
            <person name="Kapheim K."/>
        </authorList>
    </citation>
    <scope>NUCLEOTIDE SEQUENCE [LARGE SCALE GENOMIC DNA]</scope>
    <source>
        <strain evidence="23">0111107269</strain>
        <tissue evidence="23">Whole body</tissue>
    </source>
</reference>
<dbReference type="FunFam" id="1.10.510.10:FF:000113">
    <property type="entry name" value="Tyrosine-protein kinase receptor"/>
    <property type="match status" value="1"/>
</dbReference>
<dbReference type="InterPro" id="IPR017441">
    <property type="entry name" value="Protein_kinase_ATP_BS"/>
</dbReference>
<dbReference type="PROSITE" id="PS00109">
    <property type="entry name" value="PROTEIN_KINASE_TYR"/>
    <property type="match status" value="1"/>
</dbReference>
<evidence type="ECO:0000256" key="4">
    <source>
        <dbReference type="ARBA" id="ARBA00022692"/>
    </source>
</evidence>
<dbReference type="GO" id="GO:0007169">
    <property type="term" value="P:cell surface receptor protein tyrosine kinase signaling pathway"/>
    <property type="evidence" value="ECO:0007669"/>
    <property type="project" value="InterPro"/>
</dbReference>
<comment type="caution">
    <text evidence="16">Lacks conserved residue(s) required for the propagation of feature annotation.</text>
</comment>
<dbReference type="EMBL" id="KQ764513">
    <property type="protein sequence ID" value="OAD54494.1"/>
    <property type="molecule type" value="Genomic_DNA"/>
</dbReference>
<keyword evidence="14" id="KW-0325">Glycoprotein</keyword>
<evidence type="ECO:0000259" key="21">
    <source>
        <dbReference type="PROSITE" id="PS50011"/>
    </source>
</evidence>
<keyword evidence="5" id="KW-0732">Signal</keyword>
<dbReference type="InterPro" id="IPR020635">
    <property type="entry name" value="Tyr_kinase_cat_dom"/>
</dbReference>
<dbReference type="InterPro" id="IPR001245">
    <property type="entry name" value="Ser-Thr/Tyr_kinase_cat_dom"/>
</dbReference>
<dbReference type="GO" id="GO:0043235">
    <property type="term" value="C:receptor complex"/>
    <property type="evidence" value="ECO:0007669"/>
    <property type="project" value="TreeGrafter"/>
</dbReference>
<dbReference type="PROSITE" id="PS50011">
    <property type="entry name" value="PROTEIN_KINASE_DOM"/>
    <property type="match status" value="1"/>
</dbReference>
<evidence type="ECO:0000256" key="3">
    <source>
        <dbReference type="ARBA" id="ARBA00022679"/>
    </source>
</evidence>
<evidence type="ECO:0000256" key="5">
    <source>
        <dbReference type="ARBA" id="ARBA00022729"/>
    </source>
</evidence>
<evidence type="ECO:0000259" key="22">
    <source>
        <dbReference type="PROSITE" id="PS50060"/>
    </source>
</evidence>
<feature type="compositionally biased region" description="Basic and acidic residues" evidence="19">
    <location>
        <begin position="1396"/>
        <end position="1416"/>
    </location>
</feature>
<keyword evidence="18" id="KW-0597">Phosphoprotein</keyword>
<dbReference type="Gene3D" id="4.10.400.10">
    <property type="entry name" value="Low-density Lipoprotein Receptor"/>
    <property type="match status" value="1"/>
</dbReference>
<dbReference type="OrthoDB" id="73209at2759"/>
<evidence type="ECO:0000256" key="8">
    <source>
        <dbReference type="ARBA" id="ARBA00022840"/>
    </source>
</evidence>
<dbReference type="Pfam" id="PF00629">
    <property type="entry name" value="MAM"/>
    <property type="match status" value="2"/>
</dbReference>
<dbReference type="InterPro" id="IPR050122">
    <property type="entry name" value="RTK"/>
</dbReference>
<evidence type="ECO:0000256" key="6">
    <source>
        <dbReference type="ARBA" id="ARBA00022741"/>
    </source>
</evidence>
<dbReference type="PANTHER" id="PTHR24416">
    <property type="entry name" value="TYROSINE-PROTEIN KINASE RECEPTOR"/>
    <property type="match status" value="1"/>
</dbReference>
<keyword evidence="3" id="KW-0808">Transferase</keyword>
<feature type="region of interest" description="Disordered" evidence="19">
    <location>
        <begin position="1492"/>
        <end position="1514"/>
    </location>
</feature>
<dbReference type="InterPro" id="IPR011009">
    <property type="entry name" value="Kinase-like_dom_sf"/>
</dbReference>
<dbReference type="PROSITE" id="PS01209">
    <property type="entry name" value="LDLRA_1"/>
    <property type="match status" value="1"/>
</dbReference>
<evidence type="ECO:0000256" key="19">
    <source>
        <dbReference type="SAM" id="MobiDB-lite"/>
    </source>
</evidence>
<keyword evidence="12 16" id="KW-1015">Disulfide bond</keyword>
<dbReference type="InterPro" id="IPR000719">
    <property type="entry name" value="Prot_kinase_dom"/>
</dbReference>
<sequence>MIRATRSELLTANFRQASHTVHDWRRKFGLSGNLLLRFLLGLCYITGTCCDWKERAPRGFSNSQMALSRLQQLGQCDLEKICDWTWNHTNGFNKTTHSAQNKYGPTTDASNSTDGHFLWFSGKGQAQILSPMIPQTGLHCVLEIALYQVEMKNGTINLLIITSDADWIAAKKSGNNYAKWEKTVFKLGVITQPHHLLLEILTRYSNSSVGVDNLRLVDCFPESTPVKMACTEGDAYMFRCKNGSCLKRAHVCDLTKDCADGDDEEFDCDKMPENTRCNFEHGWCGWRNVPGRPLNWTLNRGATPSERTGPSYDHTYRNASGVYIVTWTYAYVSMSTRVKYASRGTIESPLYNPTPPYHGDPKSPYYKSCQVRFFYHHYGVHSGLLELYLIQVKRHENHHESLWTAYLKVDRSNAWYNKIVPLPDIKYRYYLQFEVKKGYDPKADVAIDDFSLSPECFGIGVPPQIVGDFNYYNPVIDSEKVPDPHADFVNKTVIRLTTCGNTGRIGPSPEQCAEEYNRTDIELLVPPPNWEEPSSYNLNGVQRWTAPRGGYYTLIGLGARGGKGSSGMGSTLGAFVRGVIELEKGEQLYFMVGQAGIDACLKTLEQKSDNCSASSPPSGFFSIVHEIKKIKIEDGGGGGGGATYIFTIKGNGEQHPILIAAGGGGLGLGQFDDTGHQHGRGPAPSGKLSTSSTVSSSEAGGPGGGWNGTSSSALGQRTSAGMSLVRGGVGGIACGPGNQSHGNGGFGGGGGGCLRGGGGGGYIGGDNGHKESGNGEGGYSYASHELMHVHFLPGINHGSGEVYIIPDISGCGCDFRCVSLDQYLSETKCLCPPGWLLSNNSKSCVMTDDLKVTHQKFLFWVIALITGLLFVLTVLCLVLCKKLFNNIVSESLLLLDDRYQNRKAILQRRQVMFGNGTELTSLRAVSETMMTQFNPNYEFAGNLYRFKDLPQIPRDYITLGKPLGQGAFGEVFQGVYKNKRNEELPVAVKTIPSSSKPQTEADFMMEALIMSKFEHRNIVHFIGVSFDKNPKYIVLELLAGGNLKNFLREERPRADRPTSLTMLDLILCGYDVVNGCKYMEDARFIHRDIAARNCLLTCKGSGRVVKIADFGMAKDIYRSDYYRKGGKAMLPIRWMPPESFLDGIFTTKTDVWAFGVLLWEIMSFGYIPYTGCTNRQVMLMVTSGGRLEKPAGCPDPIYGIMTSCWHPSPENRPSFTTIVERIGYCLQDPDVINHPTPNFDTLPICDREITIMRPDPETECINVHLELDACGYMQPRIIDPRLASQHMAQAIAGNNLNPRNENPNRTNLNERNNLHPTDSLQGEFQSNPYGSSTDISEQTFVENASRGDFNDESDRSENKHTIDSSNREEKSVHRTSMDIENSGKLRIADNGNNRPADIDSRRSSTVDVTDAYRRNGNESITTTDTNSDSLIVASSDTPPDTTNSSPNTRTCSPSHTGLNTSATNVNGMLKKHALKAALSLDPSALCRGPIPYEKIAFSPPPQRSSTPGSMEIKK</sequence>
<dbReference type="GO" id="GO:0004714">
    <property type="term" value="F:transmembrane receptor protein tyrosine kinase activity"/>
    <property type="evidence" value="ECO:0007669"/>
    <property type="project" value="UniProtKB-EC"/>
</dbReference>
<dbReference type="SUPFAM" id="SSF56112">
    <property type="entry name" value="Protein kinase-like (PK-like)"/>
    <property type="match status" value="1"/>
</dbReference>
<dbReference type="InterPro" id="IPR023415">
    <property type="entry name" value="LDLR_class-A_CS"/>
</dbReference>
<keyword evidence="9 20" id="KW-1133">Transmembrane helix</keyword>
<dbReference type="Proteomes" id="UP000250275">
    <property type="component" value="Unassembled WGS sequence"/>
</dbReference>
<keyword evidence="13 18" id="KW-0675">Receptor</keyword>
<feature type="transmembrane region" description="Helical" evidence="20">
    <location>
        <begin position="857"/>
        <end position="880"/>
    </location>
</feature>
<feature type="region of interest" description="Disordered" evidence="19">
    <location>
        <begin position="1346"/>
        <end position="1459"/>
    </location>
</feature>
<dbReference type="CDD" id="cd00112">
    <property type="entry name" value="LDLa"/>
    <property type="match status" value="1"/>
</dbReference>
<evidence type="ECO:0000256" key="12">
    <source>
        <dbReference type="ARBA" id="ARBA00023157"/>
    </source>
</evidence>
<dbReference type="SMART" id="SM00219">
    <property type="entry name" value="TyrKc"/>
    <property type="match status" value="1"/>
</dbReference>
<dbReference type="InterPro" id="IPR013320">
    <property type="entry name" value="ConA-like_dom_sf"/>
</dbReference>
<evidence type="ECO:0000313" key="24">
    <source>
        <dbReference type="Proteomes" id="UP000250275"/>
    </source>
</evidence>
<name>A0A310S8K3_9HYME</name>
<evidence type="ECO:0000256" key="16">
    <source>
        <dbReference type="PROSITE-ProRule" id="PRU00124"/>
    </source>
</evidence>
<dbReference type="InterPro" id="IPR000998">
    <property type="entry name" value="MAM_dom"/>
</dbReference>
<keyword evidence="24" id="KW-1185">Reference proteome</keyword>
<feature type="region of interest" description="Disordered" evidence="19">
    <location>
        <begin position="1292"/>
        <end position="1334"/>
    </location>
</feature>
<dbReference type="InterPro" id="IPR008266">
    <property type="entry name" value="Tyr_kinase_AS"/>
</dbReference>
<feature type="transmembrane region" description="Helical" evidence="20">
    <location>
        <begin position="1151"/>
        <end position="1169"/>
    </location>
</feature>
<dbReference type="InterPro" id="IPR002011">
    <property type="entry name" value="Tyr_kinase_rcpt_2_CS"/>
</dbReference>
<feature type="non-terminal residue" evidence="23">
    <location>
        <position position="1514"/>
    </location>
</feature>
<feature type="domain" description="Protein kinase" evidence="21">
    <location>
        <begin position="957"/>
        <end position="1237"/>
    </location>
</feature>